<organism evidence="2 3">
    <name type="scientific">Arthrobacter pigmenti</name>
    <dbReference type="NCBI Taxonomy" id="271432"/>
    <lineage>
        <taxon>Bacteria</taxon>
        <taxon>Bacillati</taxon>
        <taxon>Actinomycetota</taxon>
        <taxon>Actinomycetes</taxon>
        <taxon>Micrococcales</taxon>
        <taxon>Micrococcaceae</taxon>
        <taxon>Arthrobacter</taxon>
    </lineage>
</organism>
<evidence type="ECO:0000313" key="3">
    <source>
        <dbReference type="Proteomes" id="UP000547458"/>
    </source>
</evidence>
<gene>
    <name evidence="2" type="ORF">BJ994_002674</name>
</gene>
<protein>
    <submittedName>
        <fullName evidence="2">GH24 family phage-related lysozyme (Muramidase)</fullName>
    </submittedName>
</protein>
<dbReference type="EMBL" id="JAATJL010000001">
    <property type="protein sequence ID" value="NJC23598.1"/>
    <property type="molecule type" value="Genomic_DNA"/>
</dbReference>
<feature type="region of interest" description="Disordered" evidence="1">
    <location>
        <begin position="1"/>
        <end position="55"/>
    </location>
</feature>
<feature type="compositionally biased region" description="Basic and acidic residues" evidence="1">
    <location>
        <begin position="36"/>
        <end position="55"/>
    </location>
</feature>
<feature type="compositionally biased region" description="Basic and acidic residues" evidence="1">
    <location>
        <begin position="1"/>
        <end position="12"/>
    </location>
</feature>
<dbReference type="Proteomes" id="UP000547458">
    <property type="component" value="Unassembled WGS sequence"/>
</dbReference>
<evidence type="ECO:0000313" key="2">
    <source>
        <dbReference type="EMBL" id="NJC23598.1"/>
    </source>
</evidence>
<keyword evidence="3" id="KW-1185">Reference proteome</keyword>
<evidence type="ECO:0000256" key="1">
    <source>
        <dbReference type="SAM" id="MobiDB-lite"/>
    </source>
</evidence>
<dbReference type="RefSeq" id="WP_167994840.1">
    <property type="nucleotide sequence ID" value="NZ_JAATJL010000001.1"/>
</dbReference>
<reference evidence="2 3" key="1">
    <citation type="submission" date="2020-03" db="EMBL/GenBank/DDBJ databases">
        <title>Sequencing the genomes of 1000 actinobacteria strains.</title>
        <authorList>
            <person name="Klenk H.-P."/>
        </authorList>
    </citation>
    <scope>NUCLEOTIDE SEQUENCE [LARGE SCALE GENOMIC DNA]</scope>
    <source>
        <strain evidence="2 3">DSM 16403</strain>
    </source>
</reference>
<proteinExistence type="predicted"/>
<comment type="caution">
    <text evidence="2">The sequence shown here is derived from an EMBL/GenBank/DDBJ whole genome shotgun (WGS) entry which is preliminary data.</text>
</comment>
<sequence length="55" mass="6467">MSENPELGREQEPAADEERDWQSANQDEQAVARRRREAEEKLNERQEETGHGEED</sequence>
<accession>A0A846RJV9</accession>
<dbReference type="AlphaFoldDB" id="A0A846RJV9"/>
<name>A0A846RJV9_9MICC</name>